<evidence type="ECO:0000259" key="5">
    <source>
        <dbReference type="SMART" id="SM00842"/>
    </source>
</evidence>
<sequence>MEADIALAVDSAESAAKTRIHEVVLSINFCDIASRYSSVRSKIQDGIVKTGDVSKIIEQAMSQAKNHSTLHVLATEFSVDDQRNVKNPVGMIGNTLYGNIHTVHCSLQMLSSVYACFNRRHISIKDVAASGYCAGLACTVNDEQDLGITVIDIGHSSTTVTSFFEKNIVFCGFVPIGGSHITQDIARGLDTSIAHAERLKILYGAAIPSQDDHKEVLSVETLGDSDDQTSTVSRSFLINVIQARTHEILSYSKAQLEKASSICRFAASRIALTGGTSRLPGIREQAIRILESPVRIAKPLYIEDAPSLGGEFSAIAGALMYAKSPSFQKTYMGVHTSKNPFSSLSSLLKRNL</sequence>
<evidence type="ECO:0000256" key="2">
    <source>
        <dbReference type="ARBA" id="ARBA00022618"/>
    </source>
</evidence>
<keyword evidence="3" id="KW-0472">Membrane</keyword>
<accession>A0ABM7V8C5</accession>
<dbReference type="EMBL" id="AP025225">
    <property type="protein sequence ID" value="BDB96037.1"/>
    <property type="molecule type" value="Genomic_DNA"/>
</dbReference>
<evidence type="ECO:0000313" key="7">
    <source>
        <dbReference type="Proteomes" id="UP001320209"/>
    </source>
</evidence>
<keyword evidence="4" id="KW-0131">Cell cycle</keyword>
<feature type="domain" description="SHS2" evidence="5">
    <location>
        <begin position="1"/>
        <end position="138"/>
    </location>
</feature>
<dbReference type="Pfam" id="PF14450">
    <property type="entry name" value="FtsA"/>
    <property type="match status" value="1"/>
</dbReference>
<protein>
    <recommendedName>
        <fullName evidence="5">SHS2 domain-containing protein</fullName>
    </recommendedName>
</protein>
<evidence type="ECO:0000256" key="1">
    <source>
        <dbReference type="ARBA" id="ARBA00022475"/>
    </source>
</evidence>
<evidence type="ECO:0000256" key="3">
    <source>
        <dbReference type="ARBA" id="ARBA00023136"/>
    </source>
</evidence>
<evidence type="ECO:0000313" key="6">
    <source>
        <dbReference type="EMBL" id="BDB96037.1"/>
    </source>
</evidence>
<dbReference type="PANTHER" id="PTHR32432:SF4">
    <property type="entry name" value="CELL DIVISION PROTEIN FTSA"/>
    <property type="match status" value="1"/>
</dbReference>
<dbReference type="Gene3D" id="3.30.1490.110">
    <property type="match status" value="1"/>
</dbReference>
<dbReference type="InterPro" id="IPR050696">
    <property type="entry name" value="FtsA/MreB"/>
</dbReference>
<organism evidence="6 7">
    <name type="scientific">Candidatus Hydrogenosomobacter endosymbioticus</name>
    <dbReference type="NCBI Taxonomy" id="2558174"/>
    <lineage>
        <taxon>Bacteria</taxon>
        <taxon>Pseudomonadati</taxon>
        <taxon>Pseudomonadota</taxon>
        <taxon>Alphaproteobacteria</taxon>
        <taxon>Holosporales</taxon>
        <taxon>Holosporaceae</taxon>
        <taxon>Candidatus Hydrogenosomobacter</taxon>
    </lineage>
</organism>
<dbReference type="NCBIfam" id="TIGR01174">
    <property type="entry name" value="ftsA"/>
    <property type="match status" value="1"/>
</dbReference>
<reference evidence="6" key="1">
    <citation type="submission" date="2021-10" db="EMBL/GenBank/DDBJ databases">
        <title>Genome Sequence of The Candidatus Hydrogeosomobacter endosymbioticus, an Intracellular Bacterial Symbiont of the Anaerobic Ciliate GW7.</title>
        <authorList>
            <person name="Shiohama Y."/>
            <person name="Shinzato N."/>
        </authorList>
    </citation>
    <scope>NUCLEOTIDE SEQUENCE [LARGE SCALE GENOMIC DNA]</scope>
    <source>
        <strain evidence="6">200920</strain>
    </source>
</reference>
<dbReference type="SMART" id="SM00842">
    <property type="entry name" value="FtsA"/>
    <property type="match status" value="1"/>
</dbReference>
<dbReference type="InterPro" id="IPR043129">
    <property type="entry name" value="ATPase_NBD"/>
</dbReference>
<dbReference type="SUPFAM" id="SSF53067">
    <property type="entry name" value="Actin-like ATPase domain"/>
    <property type="match status" value="2"/>
</dbReference>
<evidence type="ECO:0000256" key="4">
    <source>
        <dbReference type="ARBA" id="ARBA00023306"/>
    </source>
</evidence>
<dbReference type="Gene3D" id="3.30.420.40">
    <property type="match status" value="1"/>
</dbReference>
<name>A0ABM7V8C5_9PROT</name>
<keyword evidence="2" id="KW-0132">Cell division</keyword>
<keyword evidence="1" id="KW-1003">Cell membrane</keyword>
<dbReference type="Pfam" id="PF02491">
    <property type="entry name" value="SHS2_FTSA"/>
    <property type="match status" value="1"/>
</dbReference>
<dbReference type="Proteomes" id="UP001320209">
    <property type="component" value="Chromosome"/>
</dbReference>
<proteinExistence type="predicted"/>
<keyword evidence="7" id="KW-1185">Reference proteome</keyword>
<dbReference type="InterPro" id="IPR020823">
    <property type="entry name" value="Cell_div_FtsA"/>
</dbReference>
<dbReference type="InterPro" id="IPR003494">
    <property type="entry name" value="SHS2_FtsA"/>
</dbReference>
<gene>
    <name evidence="6" type="ORF">HYD_1700</name>
</gene>
<dbReference type="PANTHER" id="PTHR32432">
    <property type="entry name" value="CELL DIVISION PROTEIN FTSA-RELATED"/>
    <property type="match status" value="1"/>
</dbReference>